<keyword evidence="3" id="KW-1185">Reference proteome</keyword>
<reference evidence="3" key="1">
    <citation type="journal article" date="2019" name="Int. J. Syst. Evol. Microbiol.">
        <title>The Global Catalogue of Microorganisms (GCM) 10K type strain sequencing project: providing services to taxonomists for standard genome sequencing and annotation.</title>
        <authorList>
            <consortium name="The Broad Institute Genomics Platform"/>
            <consortium name="The Broad Institute Genome Sequencing Center for Infectious Disease"/>
            <person name="Wu L."/>
            <person name="Ma J."/>
        </authorList>
    </citation>
    <scope>NUCLEOTIDE SEQUENCE [LARGE SCALE GENOMIC DNA]</scope>
    <source>
        <strain evidence="3">JCM 3399</strain>
    </source>
</reference>
<proteinExistence type="predicted"/>
<organism evidence="2 3">
    <name type="scientific">Streptomyces albospinus</name>
    <dbReference type="NCBI Taxonomy" id="285515"/>
    <lineage>
        <taxon>Bacteria</taxon>
        <taxon>Bacillati</taxon>
        <taxon>Actinomycetota</taxon>
        <taxon>Actinomycetes</taxon>
        <taxon>Kitasatosporales</taxon>
        <taxon>Streptomycetaceae</taxon>
        <taxon>Streptomyces</taxon>
    </lineage>
</organism>
<sequence>MTEAPPNGDRTTASPTGHSDPLAVPGARYTEPGLRRGGLAAGVVSGGRRPRGLPAVPPRRKADSASHILLGNNL</sequence>
<dbReference type="Proteomes" id="UP000654471">
    <property type="component" value="Unassembled WGS sequence"/>
</dbReference>
<dbReference type="EMBL" id="BMRP01000039">
    <property type="protein sequence ID" value="GGU91993.1"/>
    <property type="molecule type" value="Genomic_DNA"/>
</dbReference>
<comment type="caution">
    <text evidence="2">The sequence shown here is derived from an EMBL/GenBank/DDBJ whole genome shotgun (WGS) entry which is preliminary data.</text>
</comment>
<accession>A0ABQ2VK23</accession>
<name>A0ABQ2VK23_9ACTN</name>
<evidence type="ECO:0000313" key="2">
    <source>
        <dbReference type="EMBL" id="GGU91993.1"/>
    </source>
</evidence>
<evidence type="ECO:0000313" key="3">
    <source>
        <dbReference type="Proteomes" id="UP000654471"/>
    </source>
</evidence>
<evidence type="ECO:0000256" key="1">
    <source>
        <dbReference type="SAM" id="MobiDB-lite"/>
    </source>
</evidence>
<protein>
    <submittedName>
        <fullName evidence="2">Uncharacterized protein</fullName>
    </submittedName>
</protein>
<feature type="region of interest" description="Disordered" evidence="1">
    <location>
        <begin position="1"/>
        <end position="74"/>
    </location>
</feature>
<gene>
    <name evidence="2" type="ORF">GCM10010211_68490</name>
</gene>